<evidence type="ECO:0000313" key="2">
    <source>
        <dbReference type="EMBL" id="CAH2054733.1"/>
    </source>
</evidence>
<sequence>MFLHGHYAAGTCSRHSARRRDGCFPCIFCLAGVERRAAGRGAAGADRCAAQRHLSASARPPGAPAAPGPPPALSSPSRTAAITRHHGCRTRAARDARVSNVVHDTIPYYSRPVPAADARDQ</sequence>
<accession>A0ABN8IK54</accession>
<dbReference type="Proteomes" id="UP000837857">
    <property type="component" value="Chromosome 21"/>
</dbReference>
<feature type="compositionally biased region" description="Pro residues" evidence="1">
    <location>
        <begin position="61"/>
        <end position="73"/>
    </location>
</feature>
<name>A0ABN8IK54_9NEOP</name>
<proteinExistence type="predicted"/>
<organism evidence="2 3">
    <name type="scientific">Iphiclides podalirius</name>
    <name type="common">scarce swallowtail</name>
    <dbReference type="NCBI Taxonomy" id="110791"/>
    <lineage>
        <taxon>Eukaryota</taxon>
        <taxon>Metazoa</taxon>
        <taxon>Ecdysozoa</taxon>
        <taxon>Arthropoda</taxon>
        <taxon>Hexapoda</taxon>
        <taxon>Insecta</taxon>
        <taxon>Pterygota</taxon>
        <taxon>Neoptera</taxon>
        <taxon>Endopterygota</taxon>
        <taxon>Lepidoptera</taxon>
        <taxon>Glossata</taxon>
        <taxon>Ditrysia</taxon>
        <taxon>Papilionoidea</taxon>
        <taxon>Papilionidae</taxon>
        <taxon>Papilioninae</taxon>
        <taxon>Iphiclides</taxon>
    </lineage>
</organism>
<feature type="non-terminal residue" evidence="2">
    <location>
        <position position="121"/>
    </location>
</feature>
<evidence type="ECO:0000256" key="1">
    <source>
        <dbReference type="SAM" id="MobiDB-lite"/>
    </source>
</evidence>
<dbReference type="EMBL" id="OW152833">
    <property type="protein sequence ID" value="CAH2054733.1"/>
    <property type="molecule type" value="Genomic_DNA"/>
</dbReference>
<keyword evidence="3" id="KW-1185">Reference proteome</keyword>
<reference evidence="2" key="1">
    <citation type="submission" date="2022-03" db="EMBL/GenBank/DDBJ databases">
        <authorList>
            <person name="Martin H S."/>
        </authorList>
    </citation>
    <scope>NUCLEOTIDE SEQUENCE</scope>
</reference>
<gene>
    <name evidence="2" type="ORF">IPOD504_LOCUS8758</name>
</gene>
<evidence type="ECO:0000313" key="3">
    <source>
        <dbReference type="Proteomes" id="UP000837857"/>
    </source>
</evidence>
<protein>
    <submittedName>
        <fullName evidence="2">Uncharacterized protein</fullName>
    </submittedName>
</protein>
<feature type="region of interest" description="Disordered" evidence="1">
    <location>
        <begin position="52"/>
        <end position="96"/>
    </location>
</feature>